<dbReference type="STRING" id="436017.A4RZ55"/>
<dbReference type="RefSeq" id="XP_001418270.1">
    <property type="nucleotide sequence ID" value="XM_001418233.1"/>
</dbReference>
<dbReference type="GO" id="GO:0005524">
    <property type="term" value="F:ATP binding"/>
    <property type="evidence" value="ECO:0007669"/>
    <property type="project" value="UniProtKB-KW"/>
</dbReference>
<dbReference type="EMBL" id="CP000586">
    <property type="protein sequence ID" value="ABO96563.1"/>
    <property type="molecule type" value="Genomic_DNA"/>
</dbReference>
<evidence type="ECO:0000313" key="4">
    <source>
        <dbReference type="EMBL" id="ABO96563.1"/>
    </source>
</evidence>
<evidence type="ECO:0000259" key="3">
    <source>
        <dbReference type="SMART" id="SM00382"/>
    </source>
</evidence>
<dbReference type="InterPro" id="IPR027417">
    <property type="entry name" value="P-loop_NTPase"/>
</dbReference>
<organism evidence="4 5">
    <name type="scientific">Ostreococcus lucimarinus (strain CCE9901)</name>
    <dbReference type="NCBI Taxonomy" id="436017"/>
    <lineage>
        <taxon>Eukaryota</taxon>
        <taxon>Viridiplantae</taxon>
        <taxon>Chlorophyta</taxon>
        <taxon>Mamiellophyceae</taxon>
        <taxon>Mamiellales</taxon>
        <taxon>Bathycoccaceae</taxon>
        <taxon>Ostreococcus</taxon>
    </lineage>
</organism>
<dbReference type="CDD" id="cd00009">
    <property type="entry name" value="AAA"/>
    <property type="match status" value="1"/>
</dbReference>
<sequence length="335" mass="36552">DDEQVTVRDDLTRLYGVLPADVRDAVKNHPERKHLLEVVLDLGRAPEARFLGEIGSMFLREAPVVEAELVAAAKAVGEFGGDNRAGIEGTLHRISCIRNRRGHIVGMTCRVGRAVTGHIDMIRDILPSGESVLFLGRPGVGKTTVIREMARVLSDELKKRVVIIDTSNEIGGDGDIPHPAIGGARRMQVPDPSMQHRVMIEAVENHMPEVIIVDEIGTEAEALACRTIAERGVQLIGTAHGQLLENLIKNPTLTDLVGGVQTVTLGDDEARARGCQKSILERQGPPTFPILIEMHERNMWVAHNVAESVDEVLSGARPVVQLRTRDGEGEVTVHR</sequence>
<reference evidence="4 5" key="1">
    <citation type="journal article" date="2007" name="Proc. Natl. Acad. Sci. U.S.A.">
        <title>The tiny eukaryote Ostreococcus provides genomic insights into the paradox of plankton speciation.</title>
        <authorList>
            <person name="Palenik B."/>
            <person name="Grimwood J."/>
            <person name="Aerts A."/>
            <person name="Rouze P."/>
            <person name="Salamov A."/>
            <person name="Putnam N."/>
            <person name="Dupont C."/>
            <person name="Jorgensen R."/>
            <person name="Derelle E."/>
            <person name="Rombauts S."/>
            <person name="Zhou K."/>
            <person name="Otillar R."/>
            <person name="Merchant S.S."/>
            <person name="Podell S."/>
            <person name="Gaasterland T."/>
            <person name="Napoli C."/>
            <person name="Gendler K."/>
            <person name="Manuell A."/>
            <person name="Tai V."/>
            <person name="Vallon O."/>
            <person name="Piganeau G."/>
            <person name="Jancek S."/>
            <person name="Heijde M."/>
            <person name="Jabbari K."/>
            <person name="Bowler C."/>
            <person name="Lohr M."/>
            <person name="Robbens S."/>
            <person name="Werner G."/>
            <person name="Dubchak I."/>
            <person name="Pazour G.J."/>
            <person name="Ren Q."/>
            <person name="Paulsen I."/>
            <person name="Delwiche C."/>
            <person name="Schmutz J."/>
            <person name="Rokhsar D."/>
            <person name="Van de Peer Y."/>
            <person name="Moreau H."/>
            <person name="Grigoriev I.V."/>
        </authorList>
    </citation>
    <scope>NUCLEOTIDE SEQUENCE [LARGE SCALE GENOMIC DNA]</scope>
    <source>
        <strain evidence="4 5">CCE9901</strain>
    </source>
</reference>
<keyword evidence="2" id="KW-0067">ATP-binding</keyword>
<name>A4RZ55_OSTLU</name>
<dbReference type="Pfam" id="PF19568">
    <property type="entry name" value="Spore_III_AA"/>
    <property type="match status" value="1"/>
</dbReference>
<gene>
    <name evidence="4" type="ORF">OSTLU_4406</name>
</gene>
<dbReference type="GeneID" id="5002207"/>
<dbReference type="OMA" id="QAIANHS"/>
<dbReference type="AlphaFoldDB" id="A4RZ55"/>
<dbReference type="PANTHER" id="PTHR20953:SF13">
    <property type="entry name" value="EXPRESSED PROTEIN"/>
    <property type="match status" value="1"/>
</dbReference>
<protein>
    <recommendedName>
        <fullName evidence="3">AAA+ ATPase domain-containing protein</fullName>
    </recommendedName>
</protein>
<dbReference type="Proteomes" id="UP000001568">
    <property type="component" value="Chromosome 6"/>
</dbReference>
<dbReference type="Gramene" id="ABO96563">
    <property type="protein sequence ID" value="ABO96563"/>
    <property type="gene ID" value="OSTLU_4406"/>
</dbReference>
<evidence type="ECO:0000256" key="1">
    <source>
        <dbReference type="ARBA" id="ARBA00022741"/>
    </source>
</evidence>
<dbReference type="KEGG" id="olu:OSTLU_4406"/>
<dbReference type="InterPro" id="IPR045735">
    <property type="entry name" value="Spore_III_AA_AAA+_ATPase"/>
</dbReference>
<evidence type="ECO:0000256" key="2">
    <source>
        <dbReference type="ARBA" id="ARBA00022840"/>
    </source>
</evidence>
<feature type="domain" description="AAA+ ATPase" evidence="3">
    <location>
        <begin position="128"/>
        <end position="284"/>
    </location>
</feature>
<proteinExistence type="predicted"/>
<dbReference type="HOGENOM" id="CLU_022515_0_1_1"/>
<evidence type="ECO:0000313" key="5">
    <source>
        <dbReference type="Proteomes" id="UP000001568"/>
    </source>
</evidence>
<dbReference type="SUPFAM" id="SSF52540">
    <property type="entry name" value="P-loop containing nucleoside triphosphate hydrolases"/>
    <property type="match status" value="1"/>
</dbReference>
<dbReference type="Gene3D" id="3.40.50.300">
    <property type="entry name" value="P-loop containing nucleotide triphosphate hydrolases"/>
    <property type="match status" value="1"/>
</dbReference>
<keyword evidence="5" id="KW-1185">Reference proteome</keyword>
<dbReference type="PANTHER" id="PTHR20953">
    <property type="entry name" value="KINASE-RELATED"/>
    <property type="match status" value="1"/>
</dbReference>
<feature type="non-terminal residue" evidence="4">
    <location>
        <position position="1"/>
    </location>
</feature>
<feature type="non-terminal residue" evidence="4">
    <location>
        <position position="335"/>
    </location>
</feature>
<dbReference type="OrthoDB" id="26838at2759"/>
<dbReference type="SMART" id="SM00382">
    <property type="entry name" value="AAA"/>
    <property type="match status" value="1"/>
</dbReference>
<dbReference type="eggNOG" id="ENOG502QQIK">
    <property type="taxonomic scope" value="Eukaryota"/>
</dbReference>
<dbReference type="InterPro" id="IPR003593">
    <property type="entry name" value="AAA+_ATPase"/>
</dbReference>
<accession>A4RZ55</accession>
<keyword evidence="1" id="KW-0547">Nucleotide-binding</keyword>